<sequence length="558" mass="62689">MPSSSQNRAGVHASKGALFSRPGMNWRGRPLSLEWGSGPSQDRSRQASRSIQDLPAELLVEIFLRCVDRHISQPLHHRAPWSLIAICRRWRALALSTPKLWIVLTFDARTGGGNSEAGRNRAGARTDSDRQTPFIRAWLDRAQGRPLTLVFNLPLEAPSKDFSDTLRRHASHTRNLSLSAPVPVYLALTSITRTAVPRRGGRFPMLEVLHLSLPYGNADRAATRKLMATRNISFRECTSLKEVYVDSCDNTFGFIADKLLVDIPYAQLTALFIMETALDALHARNILVQCISLLKCHLKISQWKSDDVIPPSPPPVTLPRLEVLIVECSGTTLGGQIAPFFDTLTVPALTKLTISAPYSMDANLIPVLVRMQTRSRAPLRTLAFMHTPVPYQVVPHFLRLLSQLRYLRIEAPMDGRCYSYSEIFTSVKYKRDSSSAPCDEHLPALQEIYIADNLQSEYSDGEGRLARDFAGREVNLSKLLKDYEVLDAIESRCWRDGETQKAQAVGKPDSRTLRGLEIVTMKWRNVPLEWCHAERPAMGRKEAMEEAYPLDIYLPLGP</sequence>
<name>A0A9P3PVJ3_LYOSH</name>
<evidence type="ECO:0008006" key="3">
    <source>
        <dbReference type="Google" id="ProtNLM"/>
    </source>
</evidence>
<evidence type="ECO:0000313" key="1">
    <source>
        <dbReference type="EMBL" id="GLB42808.1"/>
    </source>
</evidence>
<dbReference type="AlphaFoldDB" id="A0A9P3PVJ3"/>
<keyword evidence="2" id="KW-1185">Reference proteome</keyword>
<protein>
    <recommendedName>
        <fullName evidence="3">F-box domain-containing protein</fullName>
    </recommendedName>
</protein>
<gene>
    <name evidence="1" type="ORF">LshimejAT787_1202570</name>
</gene>
<reference evidence="1" key="1">
    <citation type="submission" date="2022-07" db="EMBL/GenBank/DDBJ databases">
        <title>The genome of Lyophyllum shimeji provides insight into the initial evolution of ectomycorrhizal fungal genome.</title>
        <authorList>
            <person name="Kobayashi Y."/>
            <person name="Shibata T."/>
            <person name="Hirakawa H."/>
            <person name="Shigenobu S."/>
            <person name="Nishiyama T."/>
            <person name="Yamada A."/>
            <person name="Hasebe M."/>
            <person name="Kawaguchi M."/>
        </authorList>
    </citation>
    <scope>NUCLEOTIDE SEQUENCE</scope>
    <source>
        <strain evidence="1">AT787</strain>
    </source>
</reference>
<dbReference type="InterPro" id="IPR036047">
    <property type="entry name" value="F-box-like_dom_sf"/>
</dbReference>
<dbReference type="OrthoDB" id="3365698at2759"/>
<dbReference type="SUPFAM" id="SSF52047">
    <property type="entry name" value="RNI-like"/>
    <property type="match status" value="1"/>
</dbReference>
<comment type="caution">
    <text evidence="1">The sequence shown here is derived from an EMBL/GenBank/DDBJ whole genome shotgun (WGS) entry which is preliminary data.</text>
</comment>
<dbReference type="EMBL" id="BRPK01000012">
    <property type="protein sequence ID" value="GLB42808.1"/>
    <property type="molecule type" value="Genomic_DNA"/>
</dbReference>
<dbReference type="Proteomes" id="UP001063166">
    <property type="component" value="Unassembled WGS sequence"/>
</dbReference>
<dbReference type="SUPFAM" id="SSF81383">
    <property type="entry name" value="F-box domain"/>
    <property type="match status" value="1"/>
</dbReference>
<proteinExistence type="predicted"/>
<accession>A0A9P3PVJ3</accession>
<evidence type="ECO:0000313" key="2">
    <source>
        <dbReference type="Proteomes" id="UP001063166"/>
    </source>
</evidence>
<organism evidence="1 2">
    <name type="scientific">Lyophyllum shimeji</name>
    <name type="common">Hon-shimeji</name>
    <name type="synonym">Tricholoma shimeji</name>
    <dbReference type="NCBI Taxonomy" id="47721"/>
    <lineage>
        <taxon>Eukaryota</taxon>
        <taxon>Fungi</taxon>
        <taxon>Dikarya</taxon>
        <taxon>Basidiomycota</taxon>
        <taxon>Agaricomycotina</taxon>
        <taxon>Agaricomycetes</taxon>
        <taxon>Agaricomycetidae</taxon>
        <taxon>Agaricales</taxon>
        <taxon>Tricholomatineae</taxon>
        <taxon>Lyophyllaceae</taxon>
        <taxon>Lyophyllum</taxon>
    </lineage>
</organism>